<evidence type="ECO:0000259" key="2">
    <source>
        <dbReference type="PROSITE" id="PS50102"/>
    </source>
</evidence>
<dbReference type="GO" id="GO:0003723">
    <property type="term" value="F:RNA binding"/>
    <property type="evidence" value="ECO:0007669"/>
    <property type="project" value="UniProtKB-UniRule"/>
</dbReference>
<keyword evidence="1" id="KW-0694">RNA-binding</keyword>
<dbReference type="CDD" id="cd00590">
    <property type="entry name" value="RRM_SF"/>
    <property type="match status" value="1"/>
</dbReference>
<dbReference type="Proteomes" id="UP000249056">
    <property type="component" value="Unassembled WGS sequence"/>
</dbReference>
<feature type="domain" description="RRM" evidence="2">
    <location>
        <begin position="441"/>
        <end position="523"/>
    </location>
</feature>
<dbReference type="EMBL" id="QKRW01000049">
    <property type="protein sequence ID" value="RAL59667.1"/>
    <property type="molecule type" value="Genomic_DNA"/>
</dbReference>
<gene>
    <name evidence="3" type="ORF">DID88_000300</name>
</gene>
<organism evidence="3 4">
    <name type="scientific">Monilinia fructigena</name>
    <dbReference type="NCBI Taxonomy" id="38457"/>
    <lineage>
        <taxon>Eukaryota</taxon>
        <taxon>Fungi</taxon>
        <taxon>Dikarya</taxon>
        <taxon>Ascomycota</taxon>
        <taxon>Pezizomycotina</taxon>
        <taxon>Leotiomycetes</taxon>
        <taxon>Helotiales</taxon>
        <taxon>Sclerotiniaceae</taxon>
        <taxon>Monilinia</taxon>
    </lineage>
</organism>
<comment type="caution">
    <text evidence="3">The sequence shown here is derived from an EMBL/GenBank/DDBJ whole genome shotgun (WGS) entry which is preliminary data.</text>
</comment>
<dbReference type="InterPro" id="IPR000504">
    <property type="entry name" value="RRM_dom"/>
</dbReference>
<accession>A0A395IH40</accession>
<dbReference type="PROSITE" id="PS50102">
    <property type="entry name" value="RRM"/>
    <property type="match status" value="1"/>
</dbReference>
<protein>
    <recommendedName>
        <fullName evidence="2">RRM domain-containing protein</fullName>
    </recommendedName>
</protein>
<reference evidence="3 4" key="1">
    <citation type="submission" date="2018-06" db="EMBL/GenBank/DDBJ databases">
        <title>Genome Sequence of the Brown Rot Fungal Pathogen Monilinia fructigena.</title>
        <authorList>
            <person name="Landi L."/>
            <person name="De Miccolis Angelini R.M."/>
            <person name="Pollastro S."/>
            <person name="Abate D."/>
            <person name="Faretra F."/>
            <person name="Romanazzi G."/>
        </authorList>
    </citation>
    <scope>NUCLEOTIDE SEQUENCE [LARGE SCALE GENOMIC DNA]</scope>
    <source>
        <strain evidence="3 4">Mfrg269</strain>
    </source>
</reference>
<dbReference type="AlphaFoldDB" id="A0A395IH40"/>
<sequence length="541" mass="59785">MASSNFKFGIKHQPSNGDVISDGLSGSAEALHRLVDTPIPSRSKQAMPLANTLVLTHSARNDLLTDTMSDVSQTTQILGQSNIASHLDTHRGTSPPPHTNPIGFERSLTHQLDHRDVSNSYIISMNVIHTRSFGIDTSDSMLPGFDKQGDDNIEPSTEVKDQCSHDVASHYADDYRAQESVGYLLTSHDNSTSTYNYQTDGDKFISTQFINPQVGAAISDINVVPGSHLGYYPGVQQNAQATYGGARTVHQGLATLPGETQSQHHQVLARSMQYAPAYHDQAPDNNDMSYGNYSHGTNEEIGKHNIQWNGEIQFTNGHTNIGRDFAIRNQEPTYGLTRATEAANSTVPTDIVHSTHDSNNSCSDFTQMNDMLRNDQGPSAEAVALFQSRLIPTSQLLREKGLMAPISAENMLISRYVGDHGQIDHRDRVGGSLGLPHHLNCAVWIQRIPKEIDEFNLYRELFRVVSIGPIVGVHINVAGNSFSDNAAKVIFKHPEHAGRLIHVAKMFGIRINGKNIRIEPNRFGYREHPLSLHYQSRVCDR</sequence>
<evidence type="ECO:0000313" key="4">
    <source>
        <dbReference type="Proteomes" id="UP000249056"/>
    </source>
</evidence>
<evidence type="ECO:0000256" key="1">
    <source>
        <dbReference type="PROSITE-ProRule" id="PRU00176"/>
    </source>
</evidence>
<keyword evidence="4" id="KW-1185">Reference proteome</keyword>
<dbReference type="OrthoDB" id="3508416at2759"/>
<evidence type="ECO:0000313" key="3">
    <source>
        <dbReference type="EMBL" id="RAL59667.1"/>
    </source>
</evidence>
<proteinExistence type="predicted"/>
<name>A0A395IH40_9HELO</name>